<keyword evidence="2" id="KW-1185">Reference proteome</keyword>
<dbReference type="OrthoDB" id="10003767at2759"/>
<evidence type="ECO:0000313" key="1">
    <source>
        <dbReference type="EMBL" id="ETW83352.1"/>
    </source>
</evidence>
<organism evidence="1 2">
    <name type="scientific">Heterobasidion irregulare (strain TC 32-1)</name>
    <dbReference type="NCBI Taxonomy" id="747525"/>
    <lineage>
        <taxon>Eukaryota</taxon>
        <taxon>Fungi</taxon>
        <taxon>Dikarya</taxon>
        <taxon>Basidiomycota</taxon>
        <taxon>Agaricomycotina</taxon>
        <taxon>Agaricomycetes</taxon>
        <taxon>Russulales</taxon>
        <taxon>Bondarzewiaceae</taxon>
        <taxon>Heterobasidion</taxon>
        <taxon>Heterobasidion annosum species complex</taxon>
    </lineage>
</organism>
<evidence type="ECO:0008006" key="3">
    <source>
        <dbReference type="Google" id="ProtNLM"/>
    </source>
</evidence>
<dbReference type="InterPro" id="IPR051678">
    <property type="entry name" value="AGP_Transferase"/>
</dbReference>
<dbReference type="InterPro" id="IPR011009">
    <property type="entry name" value="Kinase-like_dom_sf"/>
</dbReference>
<dbReference type="GeneID" id="20666200"/>
<dbReference type="KEGG" id="hir:HETIRDRAFT_106901"/>
<accession>W4KBW4</accession>
<dbReference type="PANTHER" id="PTHR21310:SF15">
    <property type="entry name" value="AMINOGLYCOSIDE PHOSPHOTRANSFERASE DOMAIN-CONTAINING PROTEIN"/>
    <property type="match status" value="1"/>
</dbReference>
<dbReference type="PANTHER" id="PTHR21310">
    <property type="entry name" value="AMINOGLYCOSIDE PHOSPHOTRANSFERASE-RELATED-RELATED"/>
    <property type="match status" value="1"/>
</dbReference>
<reference evidence="1 2" key="1">
    <citation type="journal article" date="2012" name="New Phytol.">
        <title>Insight into trade-off between wood decay and parasitism from the genome of a fungal forest pathogen.</title>
        <authorList>
            <person name="Olson A."/>
            <person name="Aerts A."/>
            <person name="Asiegbu F."/>
            <person name="Belbahri L."/>
            <person name="Bouzid O."/>
            <person name="Broberg A."/>
            <person name="Canback B."/>
            <person name="Coutinho P.M."/>
            <person name="Cullen D."/>
            <person name="Dalman K."/>
            <person name="Deflorio G."/>
            <person name="van Diepen L.T."/>
            <person name="Dunand C."/>
            <person name="Duplessis S."/>
            <person name="Durling M."/>
            <person name="Gonthier P."/>
            <person name="Grimwood J."/>
            <person name="Fossdal C.G."/>
            <person name="Hansson D."/>
            <person name="Henrissat B."/>
            <person name="Hietala A."/>
            <person name="Himmelstrand K."/>
            <person name="Hoffmeister D."/>
            <person name="Hogberg N."/>
            <person name="James T.Y."/>
            <person name="Karlsson M."/>
            <person name="Kohler A."/>
            <person name="Kues U."/>
            <person name="Lee Y.H."/>
            <person name="Lin Y.C."/>
            <person name="Lind M."/>
            <person name="Lindquist E."/>
            <person name="Lombard V."/>
            <person name="Lucas S."/>
            <person name="Lunden K."/>
            <person name="Morin E."/>
            <person name="Murat C."/>
            <person name="Park J."/>
            <person name="Raffaello T."/>
            <person name="Rouze P."/>
            <person name="Salamov A."/>
            <person name="Schmutz J."/>
            <person name="Solheim H."/>
            <person name="Stahlberg J."/>
            <person name="Velez H."/>
            <person name="de Vries R.P."/>
            <person name="Wiebenga A."/>
            <person name="Woodward S."/>
            <person name="Yakovlev I."/>
            <person name="Garbelotto M."/>
            <person name="Martin F."/>
            <person name="Grigoriev I.V."/>
            <person name="Stenlid J."/>
        </authorList>
    </citation>
    <scope>NUCLEOTIDE SEQUENCE [LARGE SCALE GENOMIC DNA]</scope>
    <source>
        <strain evidence="1 2">TC 32-1</strain>
    </source>
</reference>
<dbReference type="InParanoid" id="W4KBW4"/>
<dbReference type="HOGENOM" id="CLU_1170769_0_0_1"/>
<dbReference type="EMBL" id="KI925457">
    <property type="protein sequence ID" value="ETW83352.1"/>
    <property type="molecule type" value="Genomic_DNA"/>
</dbReference>
<proteinExistence type="predicted"/>
<name>W4KBW4_HETIT</name>
<dbReference type="Proteomes" id="UP000030671">
    <property type="component" value="Unassembled WGS sequence"/>
</dbReference>
<dbReference type="RefSeq" id="XP_009545615.1">
    <property type="nucleotide sequence ID" value="XM_009547320.1"/>
</dbReference>
<dbReference type="AlphaFoldDB" id="W4KBW4"/>
<evidence type="ECO:0000313" key="2">
    <source>
        <dbReference type="Proteomes" id="UP000030671"/>
    </source>
</evidence>
<protein>
    <recommendedName>
        <fullName evidence="3">Aminoglycoside phosphotransferase domain-containing protein</fullName>
    </recommendedName>
</protein>
<dbReference type="SUPFAM" id="SSF56112">
    <property type="entry name" value="Protein kinase-like (PK-like)"/>
    <property type="match status" value="1"/>
</dbReference>
<gene>
    <name evidence="1" type="ORF">HETIRDRAFT_106901</name>
</gene>
<sequence length="237" mass="26495">MSNLRKVQARKKTDGLSCVPPSPAALEKLYQDGMWEERQRKADEATAAFDLEALKEVATNIATLRFLKESTSIPVAHVFAYAAHPENPIIGRRLTDVWGDLTMKQMETVVLEVARIEGQILNATVNSIGCLPTDDQTGTSSSRDFFEVLALSQVAFMQNEPDLWLTTRKNFLPDEDANDSLRYISTWYTLLCKAIDSLNFDAFDLPSCPVVLRHDDLNLGNILVAWDDPTYVVGIVD</sequence>